<protein>
    <submittedName>
        <fullName evidence="1">Uncharacterized protein</fullName>
    </submittedName>
</protein>
<organism evidence="1 2">
    <name type="scientific">Selenomonas ruminantium subsp. lactilytica (strain NBRC 103574 / TAM6421)</name>
    <dbReference type="NCBI Taxonomy" id="927704"/>
    <lineage>
        <taxon>Bacteria</taxon>
        <taxon>Bacillati</taxon>
        <taxon>Bacillota</taxon>
        <taxon>Negativicutes</taxon>
        <taxon>Selenomonadales</taxon>
        <taxon>Selenomonadaceae</taxon>
        <taxon>Selenomonas</taxon>
    </lineage>
</organism>
<evidence type="ECO:0000313" key="2">
    <source>
        <dbReference type="Proteomes" id="UP000007887"/>
    </source>
</evidence>
<sequence length="59" mass="6767">MKTNADWIRSMSDLELAIFLDYILSCDSCDLCPEYDTGVCDGECATATDRWLKREHTED</sequence>
<dbReference type="PATRIC" id="fig|927704.6.peg.3394"/>
<dbReference type="HOGENOM" id="CLU_2958154_0_0_9"/>
<proteinExistence type="predicted"/>
<keyword evidence="1" id="KW-0614">Plasmid</keyword>
<gene>
    <name evidence="1" type="ordered locus">SELR_pSRC300800</name>
</gene>
<accession>I0GWL6</accession>
<reference evidence="1 2" key="1">
    <citation type="submission" date="2011-10" db="EMBL/GenBank/DDBJ databases">
        <title>Whole genome sequence of Selenomonas ruminantium subsp. lactilytica TAM6421.</title>
        <authorList>
            <person name="Oguchi A."/>
            <person name="Ankai A."/>
            <person name="Kaneko J."/>
            <person name="Yamada-Narita S."/>
            <person name="Fukui S."/>
            <person name="Takahashi M."/>
            <person name="Onodera T."/>
            <person name="Kojima S."/>
            <person name="Fushimi T."/>
            <person name="Abe N."/>
            <person name="Kamio Y."/>
            <person name="Yamazaki S."/>
            <person name="Fujita N."/>
        </authorList>
    </citation>
    <scope>NUCLEOTIDE SEQUENCE [LARGE SCALE GENOMIC DNA]</scope>
    <source>
        <strain evidence="2">NBRC 103574 / TAM6421</strain>
        <plasmid evidence="1 2">pSRC3</plasmid>
    </source>
</reference>
<geneLocation type="plasmid" evidence="1 2">
    <name>pSRC3</name>
</geneLocation>
<dbReference type="Proteomes" id="UP000007887">
    <property type="component" value="Plasmid pSRC3"/>
</dbReference>
<name>I0GWL6_SELRL</name>
<evidence type="ECO:0000313" key="1">
    <source>
        <dbReference type="EMBL" id="BAL85153.1"/>
    </source>
</evidence>
<dbReference type="AlphaFoldDB" id="I0GWL6"/>
<dbReference type="KEGG" id="sri:SELR_pSRC300800"/>
<dbReference type="EMBL" id="AP012300">
    <property type="protein sequence ID" value="BAL85153.1"/>
    <property type="molecule type" value="Genomic_DNA"/>
</dbReference>